<gene>
    <name evidence="2" type="ORF">DVA86_19565</name>
</gene>
<keyword evidence="1" id="KW-1133">Transmembrane helix</keyword>
<feature type="transmembrane region" description="Helical" evidence="1">
    <location>
        <begin position="9"/>
        <end position="29"/>
    </location>
</feature>
<evidence type="ECO:0000256" key="1">
    <source>
        <dbReference type="SAM" id="Phobius"/>
    </source>
</evidence>
<dbReference type="EMBL" id="CP031320">
    <property type="protein sequence ID" value="AXK34517.1"/>
    <property type="molecule type" value="Genomic_DNA"/>
</dbReference>
<feature type="transmembrane region" description="Helical" evidence="1">
    <location>
        <begin position="35"/>
        <end position="56"/>
    </location>
</feature>
<reference evidence="2 3" key="1">
    <citation type="submission" date="2018-07" db="EMBL/GenBank/DDBJ databases">
        <title>Draft genome of the type strain Streptomyces armeniacus ATCC 15676.</title>
        <authorList>
            <person name="Labana P."/>
            <person name="Gosse J.T."/>
            <person name="Boddy C.N."/>
        </authorList>
    </citation>
    <scope>NUCLEOTIDE SEQUENCE [LARGE SCALE GENOMIC DNA]</scope>
    <source>
        <strain evidence="2 3">ATCC 15676</strain>
    </source>
</reference>
<proteinExistence type="predicted"/>
<organism evidence="2 3">
    <name type="scientific">Streptomyces armeniacus</name>
    <dbReference type="NCBI Taxonomy" id="83291"/>
    <lineage>
        <taxon>Bacteria</taxon>
        <taxon>Bacillati</taxon>
        <taxon>Actinomycetota</taxon>
        <taxon>Actinomycetes</taxon>
        <taxon>Kitasatosporales</taxon>
        <taxon>Streptomycetaceae</taxon>
        <taxon>Streptomyces</taxon>
    </lineage>
</organism>
<dbReference type="AlphaFoldDB" id="A0A345XSA1"/>
<keyword evidence="3" id="KW-1185">Reference proteome</keyword>
<dbReference type="RefSeq" id="WP_208879998.1">
    <property type="nucleotide sequence ID" value="NZ_CP031320.1"/>
</dbReference>
<dbReference type="KEGG" id="sarm:DVA86_19565"/>
<name>A0A345XSA1_9ACTN</name>
<evidence type="ECO:0000313" key="3">
    <source>
        <dbReference type="Proteomes" id="UP000254425"/>
    </source>
</evidence>
<sequence length="98" mass="9801">MTVSRRPDALLVAAHVEIVSLIVLLTNLATAHTPAVSSLAGPTHGCAYLFVVVAAVRAAGGVRTRAAALAVVPGIGGLLSRRHLGLVSSAPAADRTTG</sequence>
<evidence type="ECO:0000313" key="2">
    <source>
        <dbReference type="EMBL" id="AXK34517.1"/>
    </source>
</evidence>
<protein>
    <submittedName>
        <fullName evidence="2">DUF3817 domain-containing protein</fullName>
    </submittedName>
</protein>
<accession>A0A345XSA1</accession>
<keyword evidence="1" id="KW-0812">Transmembrane</keyword>
<dbReference type="Proteomes" id="UP000254425">
    <property type="component" value="Chromosome"/>
</dbReference>
<keyword evidence="1" id="KW-0472">Membrane</keyword>